<accession>A0ABW1WVY5</accession>
<organism evidence="1 2">
    <name type="scientific">Methylorubrum zatmanii</name>
    <dbReference type="NCBI Taxonomy" id="29429"/>
    <lineage>
        <taxon>Bacteria</taxon>
        <taxon>Pseudomonadati</taxon>
        <taxon>Pseudomonadota</taxon>
        <taxon>Alphaproteobacteria</taxon>
        <taxon>Hyphomicrobiales</taxon>
        <taxon>Methylobacteriaceae</taxon>
        <taxon>Methylorubrum</taxon>
    </lineage>
</organism>
<dbReference type="RefSeq" id="WP_192280201.1">
    <property type="nucleotide sequence ID" value="NZ_JBHSTT010000098.1"/>
</dbReference>
<dbReference type="EMBL" id="JBHSTT010000098">
    <property type="protein sequence ID" value="MFC6392473.1"/>
    <property type="molecule type" value="Genomic_DNA"/>
</dbReference>
<comment type="caution">
    <text evidence="1">The sequence shown here is derived from an EMBL/GenBank/DDBJ whole genome shotgun (WGS) entry which is preliminary data.</text>
</comment>
<proteinExistence type="predicted"/>
<gene>
    <name evidence="1" type="ORF">ACFQDP_24530</name>
</gene>
<reference evidence="2" key="1">
    <citation type="journal article" date="2019" name="Int. J. Syst. Evol. Microbiol.">
        <title>The Global Catalogue of Microorganisms (GCM) 10K type strain sequencing project: providing services to taxonomists for standard genome sequencing and annotation.</title>
        <authorList>
            <consortium name="The Broad Institute Genomics Platform"/>
            <consortium name="The Broad Institute Genome Sequencing Center for Infectious Disease"/>
            <person name="Wu L."/>
            <person name="Ma J."/>
        </authorList>
    </citation>
    <scope>NUCLEOTIDE SEQUENCE [LARGE SCALE GENOMIC DNA]</scope>
    <source>
        <strain evidence="2">CCUG 36916</strain>
    </source>
</reference>
<sequence>MADLTIVAGECGRGSGEYDTGLFKLPGMPDRGAETIAEIVVHGGVGEKQSTIGQMLGGLRGGLALAQQLDLSTPVNVAASALGAGLDALDSGPKQKALIEVRFCDGASLVAMTDIGIAALMENDRRVIQLAAHRVRAEVVVQELAQTPPEAGFGTTALNTVSEVAGTTGAVMSSAIGFLKRKTVG</sequence>
<name>A0ABW1WVY5_9HYPH</name>
<keyword evidence="2" id="KW-1185">Reference proteome</keyword>
<dbReference type="Proteomes" id="UP001596237">
    <property type="component" value="Unassembled WGS sequence"/>
</dbReference>
<evidence type="ECO:0000313" key="2">
    <source>
        <dbReference type="Proteomes" id="UP001596237"/>
    </source>
</evidence>
<evidence type="ECO:0000313" key="1">
    <source>
        <dbReference type="EMBL" id="MFC6392473.1"/>
    </source>
</evidence>
<protein>
    <submittedName>
        <fullName evidence="1">Uncharacterized protein</fullName>
    </submittedName>
</protein>